<evidence type="ECO:0000313" key="1">
    <source>
        <dbReference type="EMBL" id="CAI9174817.1"/>
    </source>
</evidence>
<protein>
    <submittedName>
        <fullName evidence="1">Uncharacterized protein</fullName>
    </submittedName>
</protein>
<accession>A0ABN8ZLL6</accession>
<sequence length="99" mass="11244">MTLDRPSKCCPTGQTHLLPPRRANSVRLAFFNSLSLFVCLGSGELEEAFEPFHPRKPYFTLLLKRPRTSDVSISKVLWGQCGLMNICTFLTVSHFIEEN</sequence>
<keyword evidence="2" id="KW-1185">Reference proteome</keyword>
<gene>
    <name evidence="1" type="ORF">MRATA1EN1_LOCUS23779</name>
</gene>
<dbReference type="Proteomes" id="UP001176941">
    <property type="component" value="Chromosome 4"/>
</dbReference>
<name>A0ABN8ZLL6_RANTA</name>
<dbReference type="EMBL" id="OX459940">
    <property type="protein sequence ID" value="CAI9174817.1"/>
    <property type="molecule type" value="Genomic_DNA"/>
</dbReference>
<reference evidence="1" key="1">
    <citation type="submission" date="2023-04" db="EMBL/GenBank/DDBJ databases">
        <authorList>
            <consortium name="ELIXIR-Norway"/>
        </authorList>
    </citation>
    <scope>NUCLEOTIDE SEQUENCE [LARGE SCALE GENOMIC DNA]</scope>
</reference>
<organism evidence="1 2">
    <name type="scientific">Rangifer tarandus platyrhynchus</name>
    <name type="common">Svalbard reindeer</name>
    <dbReference type="NCBI Taxonomy" id="3082113"/>
    <lineage>
        <taxon>Eukaryota</taxon>
        <taxon>Metazoa</taxon>
        <taxon>Chordata</taxon>
        <taxon>Craniata</taxon>
        <taxon>Vertebrata</taxon>
        <taxon>Euteleostomi</taxon>
        <taxon>Mammalia</taxon>
        <taxon>Eutheria</taxon>
        <taxon>Laurasiatheria</taxon>
        <taxon>Artiodactyla</taxon>
        <taxon>Ruminantia</taxon>
        <taxon>Pecora</taxon>
        <taxon>Cervidae</taxon>
        <taxon>Odocoileinae</taxon>
        <taxon>Rangifer</taxon>
    </lineage>
</organism>
<evidence type="ECO:0000313" key="2">
    <source>
        <dbReference type="Proteomes" id="UP001176941"/>
    </source>
</evidence>
<proteinExistence type="predicted"/>